<proteinExistence type="predicted"/>
<reference evidence="4" key="1">
    <citation type="submission" date="2009-09" db="EMBL/GenBank/DDBJ databases">
        <title>The complete chromosome of Sebaldella termitidis ATCC 33386.</title>
        <authorList>
            <consortium name="US DOE Joint Genome Institute (JGI-PGF)"/>
            <person name="Lucas S."/>
            <person name="Copeland A."/>
            <person name="Lapidus A."/>
            <person name="Glavina del Rio T."/>
            <person name="Dalin E."/>
            <person name="Tice H."/>
            <person name="Bruce D."/>
            <person name="Goodwin L."/>
            <person name="Pitluck S."/>
            <person name="Kyrpides N."/>
            <person name="Mavromatis K."/>
            <person name="Ivanova N."/>
            <person name="Mikhailova N."/>
            <person name="Sims D."/>
            <person name="Meincke L."/>
            <person name="Brettin T."/>
            <person name="Detter J.C."/>
            <person name="Han C."/>
            <person name="Larimer F."/>
            <person name="Land M."/>
            <person name="Hauser L."/>
            <person name="Markowitz V."/>
            <person name="Cheng J.F."/>
            <person name="Hugenholtz P."/>
            <person name="Woyke T."/>
            <person name="Wu D."/>
            <person name="Eisen J.A."/>
        </authorList>
    </citation>
    <scope>NUCLEOTIDE SEQUENCE [LARGE SCALE GENOMIC DNA]</scope>
    <source>
        <strain evidence="4">ATCC 33386 / NCTC 11300</strain>
    </source>
</reference>
<dbReference type="InterPro" id="IPR041444">
    <property type="entry name" value="HTH_41"/>
</dbReference>
<dbReference type="Pfam" id="PF14503">
    <property type="entry name" value="YhfZ_C"/>
    <property type="match status" value="1"/>
</dbReference>
<dbReference type="Gene3D" id="3.40.190.10">
    <property type="entry name" value="Periplasmic binding protein-like II"/>
    <property type="match status" value="2"/>
</dbReference>
<dbReference type="RefSeq" id="WP_012859846.1">
    <property type="nucleotide sequence ID" value="NC_013517.1"/>
</dbReference>
<evidence type="ECO:0000259" key="1">
    <source>
        <dbReference type="Pfam" id="PF14502"/>
    </source>
</evidence>
<feature type="domain" description="YhfZ helix-turn-helix" evidence="1">
    <location>
        <begin position="25"/>
        <end position="72"/>
    </location>
</feature>
<dbReference type="EMBL" id="CP001739">
    <property type="protein sequence ID" value="ACZ07247.1"/>
    <property type="molecule type" value="Genomic_DNA"/>
</dbReference>
<dbReference type="InterPro" id="IPR036390">
    <property type="entry name" value="WH_DNA-bd_sf"/>
</dbReference>
<name>D1ALX9_SEBTE</name>
<dbReference type="SMR" id="D1ALX9"/>
<dbReference type="InterPro" id="IPR032791">
    <property type="entry name" value="YhfZ_C"/>
</dbReference>
<evidence type="ECO:0000313" key="4">
    <source>
        <dbReference type="Proteomes" id="UP000000845"/>
    </source>
</evidence>
<dbReference type="InterPro" id="IPR036388">
    <property type="entry name" value="WH-like_DNA-bd_sf"/>
</dbReference>
<dbReference type="KEGG" id="str:Sterm_0363"/>
<dbReference type="HOGENOM" id="CLU_073294_1_0_0"/>
<dbReference type="SUPFAM" id="SSF46785">
    <property type="entry name" value="Winged helix' DNA-binding domain"/>
    <property type="match status" value="1"/>
</dbReference>
<dbReference type="STRING" id="526218.Sterm_0363"/>
<dbReference type="SUPFAM" id="SSF53850">
    <property type="entry name" value="Periplasmic binding protein-like II"/>
    <property type="match status" value="1"/>
</dbReference>
<dbReference type="Gene3D" id="1.10.10.10">
    <property type="entry name" value="Winged helix-like DNA-binding domain superfamily/Winged helix DNA-binding domain"/>
    <property type="match status" value="1"/>
</dbReference>
<dbReference type="eggNOG" id="COG0715">
    <property type="taxonomic scope" value="Bacteria"/>
</dbReference>
<dbReference type="NCBIfam" id="NF041241">
    <property type="entry name" value="YhfZ_full"/>
    <property type="match status" value="1"/>
</dbReference>
<dbReference type="CDD" id="cd13533">
    <property type="entry name" value="PBP2_Yhfz"/>
    <property type="match status" value="1"/>
</dbReference>
<dbReference type="AlphaFoldDB" id="D1ALX9"/>
<dbReference type="Proteomes" id="UP000000845">
    <property type="component" value="Chromosome"/>
</dbReference>
<organism evidence="3 4">
    <name type="scientific">Sebaldella termitidis (strain ATCC 33386 / NCTC 11300)</name>
    <dbReference type="NCBI Taxonomy" id="526218"/>
    <lineage>
        <taxon>Bacteria</taxon>
        <taxon>Fusobacteriati</taxon>
        <taxon>Fusobacteriota</taxon>
        <taxon>Fusobacteriia</taxon>
        <taxon>Fusobacteriales</taxon>
        <taxon>Leptotrichiaceae</taxon>
        <taxon>Sebaldella</taxon>
    </lineage>
</organism>
<feature type="domain" description="Uncharacterised protein YhfZ C-terminal" evidence="2">
    <location>
        <begin position="77"/>
        <end position="303"/>
    </location>
</feature>
<dbReference type="Pfam" id="PF14502">
    <property type="entry name" value="HTH_41"/>
    <property type="match status" value="1"/>
</dbReference>
<keyword evidence="4" id="KW-1185">Reference proteome</keyword>
<accession>D1ALX9</accession>
<gene>
    <name evidence="3" type="ordered locus">Sterm_0363</name>
</gene>
<evidence type="ECO:0000259" key="2">
    <source>
        <dbReference type="Pfam" id="PF14503"/>
    </source>
</evidence>
<protein>
    <submittedName>
        <fullName evidence="3">Uncharacterized protein</fullName>
    </submittedName>
</protein>
<reference evidence="3 4" key="2">
    <citation type="journal article" date="2010" name="Stand. Genomic Sci.">
        <title>Complete genome sequence of Sebaldella termitidis type strain (NCTC 11300).</title>
        <authorList>
            <person name="Harmon-Smith M."/>
            <person name="Celia L."/>
            <person name="Chertkov O."/>
            <person name="Lapidus A."/>
            <person name="Copeland A."/>
            <person name="Glavina Del Rio T."/>
            <person name="Nolan M."/>
            <person name="Lucas S."/>
            <person name="Tice H."/>
            <person name="Cheng J.F."/>
            <person name="Han C."/>
            <person name="Detter J.C."/>
            <person name="Bruce D."/>
            <person name="Goodwin L."/>
            <person name="Pitluck S."/>
            <person name="Pati A."/>
            <person name="Liolios K."/>
            <person name="Ivanova N."/>
            <person name="Mavromatis K."/>
            <person name="Mikhailova N."/>
            <person name="Chen A."/>
            <person name="Palaniappan K."/>
            <person name="Land M."/>
            <person name="Hauser L."/>
            <person name="Chang Y.J."/>
            <person name="Jeffries C.D."/>
            <person name="Brettin T."/>
            <person name="Goker M."/>
            <person name="Beck B."/>
            <person name="Bristow J."/>
            <person name="Eisen J.A."/>
            <person name="Markowitz V."/>
            <person name="Hugenholtz P."/>
            <person name="Kyrpides N.C."/>
            <person name="Klenk H.P."/>
            <person name="Chen F."/>
        </authorList>
    </citation>
    <scope>NUCLEOTIDE SEQUENCE [LARGE SCALE GENOMIC DNA]</scope>
    <source>
        <strain evidence="4">ATCC 33386 / NCTC 11300</strain>
    </source>
</reference>
<evidence type="ECO:0000313" key="3">
    <source>
        <dbReference type="EMBL" id="ACZ07247.1"/>
    </source>
</evidence>
<sequence>MKEIVLLKKNGQAIINIAKAFLEINIGDRMDSIPEYSKKFELSVGTIQKAIKFLEDEKMVTLERKGHMGTTVKNIKYEKLLNYAGISTVVCVMPLPYSKRYEGLATGLKKCFSDKKIPFYFAHMGGADIRINFLEKGLYDFAIVSKLAANQAIKSGKKIEIAYEFGENTYVDKHVLFKNENTVIKKVGIDPDSKDQYLLTKDYFKGNDDIELVKINYNKIPELLKRGIIDATVWNLDEIKEQNMNIQYEELKNKTQVNLANEAVLVVKQNDSALKNIADKVIEREFILQMQKDILEDKLYPSY</sequence>